<proteinExistence type="inferred from homology"/>
<gene>
    <name evidence="6" type="ORF">M8T91_16780</name>
</gene>
<dbReference type="PROSITE" id="PS51891">
    <property type="entry name" value="CENP_V_GFA"/>
    <property type="match status" value="1"/>
</dbReference>
<evidence type="ECO:0000256" key="1">
    <source>
        <dbReference type="ARBA" id="ARBA00005495"/>
    </source>
</evidence>
<dbReference type="PANTHER" id="PTHR33337:SF44">
    <property type="entry name" value="DUF636 DOMAIN PROTEIN (AFU_ORTHOLOGUE AFUA_1G09754)"/>
    <property type="match status" value="1"/>
</dbReference>
<dbReference type="Gene3D" id="2.170.150.70">
    <property type="match status" value="1"/>
</dbReference>
<dbReference type="PANTHER" id="PTHR33337">
    <property type="entry name" value="GFA DOMAIN-CONTAINING PROTEIN"/>
    <property type="match status" value="1"/>
</dbReference>
<evidence type="ECO:0000313" key="6">
    <source>
        <dbReference type="EMBL" id="WKD49527.1"/>
    </source>
</evidence>
<dbReference type="InterPro" id="IPR011057">
    <property type="entry name" value="Mss4-like_sf"/>
</dbReference>
<evidence type="ECO:0000259" key="5">
    <source>
        <dbReference type="PROSITE" id="PS51891"/>
    </source>
</evidence>
<protein>
    <submittedName>
        <fullName evidence="6">GFA family protein</fullName>
    </submittedName>
</protein>
<evidence type="ECO:0000313" key="7">
    <source>
        <dbReference type="Proteomes" id="UP001321520"/>
    </source>
</evidence>
<accession>A0ABY9EA30</accession>
<dbReference type="InterPro" id="IPR006913">
    <property type="entry name" value="CENP-V/GFA"/>
</dbReference>
<reference evidence="6 7" key="1">
    <citation type="submission" date="2022-05" db="EMBL/GenBank/DDBJ databases">
        <title>Microbulbifer sp. nov., isolated from sponge.</title>
        <authorList>
            <person name="Gao L."/>
        </authorList>
    </citation>
    <scope>NUCLEOTIDE SEQUENCE [LARGE SCALE GENOMIC DNA]</scope>
    <source>
        <strain evidence="6 7">MI-G</strain>
    </source>
</reference>
<evidence type="ECO:0000256" key="3">
    <source>
        <dbReference type="ARBA" id="ARBA00022833"/>
    </source>
</evidence>
<keyword evidence="3" id="KW-0862">Zinc</keyword>
<keyword evidence="7" id="KW-1185">Reference proteome</keyword>
<keyword evidence="2" id="KW-0479">Metal-binding</keyword>
<evidence type="ECO:0000256" key="2">
    <source>
        <dbReference type="ARBA" id="ARBA00022723"/>
    </source>
</evidence>
<evidence type="ECO:0000256" key="4">
    <source>
        <dbReference type="ARBA" id="ARBA00023239"/>
    </source>
</evidence>
<dbReference type="EMBL" id="CP098023">
    <property type="protein sequence ID" value="WKD49527.1"/>
    <property type="molecule type" value="Genomic_DNA"/>
</dbReference>
<keyword evidence="4" id="KW-0456">Lyase</keyword>
<organism evidence="6 7">
    <name type="scientific">Microbulbifer spongiae</name>
    <dbReference type="NCBI Taxonomy" id="2944933"/>
    <lineage>
        <taxon>Bacteria</taxon>
        <taxon>Pseudomonadati</taxon>
        <taxon>Pseudomonadota</taxon>
        <taxon>Gammaproteobacteria</taxon>
        <taxon>Cellvibrionales</taxon>
        <taxon>Microbulbiferaceae</taxon>
        <taxon>Microbulbifer</taxon>
    </lineage>
</organism>
<comment type="similarity">
    <text evidence="1">Belongs to the Gfa family.</text>
</comment>
<sequence>MKYTGSCHCQSVRFSLNMKQPYPFNRCYCSICRKTAGGGGYAINLGGDFNSLQIEGKAFLSIYQAEIRDSATGENNKSPAQRSFCSRCGSALWVWDPRWPDLVHPFASAIDTELPVPPQRTHMMLKYARPWIEPDIRNSDETFDTYPQESLAQWHKRHQPGV</sequence>
<name>A0ABY9EA30_9GAMM</name>
<dbReference type="SUPFAM" id="SSF51316">
    <property type="entry name" value="Mss4-like"/>
    <property type="match status" value="1"/>
</dbReference>
<dbReference type="RefSeq" id="WP_301415379.1">
    <property type="nucleotide sequence ID" value="NZ_CP098023.1"/>
</dbReference>
<dbReference type="Proteomes" id="UP001321520">
    <property type="component" value="Chromosome"/>
</dbReference>
<dbReference type="Pfam" id="PF04828">
    <property type="entry name" value="GFA"/>
    <property type="match status" value="1"/>
</dbReference>
<feature type="domain" description="CENP-V/GFA" evidence="5">
    <location>
        <begin position="3"/>
        <end position="132"/>
    </location>
</feature>